<comment type="caution">
    <text evidence="2">The sequence shown here is derived from an EMBL/GenBank/DDBJ whole genome shotgun (WGS) entry which is preliminary data.</text>
</comment>
<organism evidence="2 3">
    <name type="scientific">Astrephomene gubernaculifera</name>
    <dbReference type="NCBI Taxonomy" id="47775"/>
    <lineage>
        <taxon>Eukaryota</taxon>
        <taxon>Viridiplantae</taxon>
        <taxon>Chlorophyta</taxon>
        <taxon>core chlorophytes</taxon>
        <taxon>Chlorophyceae</taxon>
        <taxon>CS clade</taxon>
        <taxon>Chlamydomonadales</taxon>
        <taxon>Astrephomenaceae</taxon>
        <taxon>Astrephomene</taxon>
    </lineage>
</organism>
<dbReference type="Proteomes" id="UP001054857">
    <property type="component" value="Unassembled WGS sequence"/>
</dbReference>
<evidence type="ECO:0000313" key="2">
    <source>
        <dbReference type="EMBL" id="GFR40747.1"/>
    </source>
</evidence>
<feature type="non-terminal residue" evidence="2">
    <location>
        <position position="202"/>
    </location>
</feature>
<dbReference type="AlphaFoldDB" id="A0AAD3HH85"/>
<keyword evidence="3" id="KW-1185">Reference proteome</keyword>
<accession>A0AAD3HH85</accession>
<gene>
    <name evidence="2" type="ORF">Agub_g1357</name>
</gene>
<keyword evidence="1" id="KW-1133">Transmembrane helix</keyword>
<evidence type="ECO:0000313" key="3">
    <source>
        <dbReference type="Proteomes" id="UP001054857"/>
    </source>
</evidence>
<name>A0AAD3HH85_9CHLO</name>
<feature type="transmembrane region" description="Helical" evidence="1">
    <location>
        <begin position="49"/>
        <end position="69"/>
    </location>
</feature>
<proteinExistence type="predicted"/>
<keyword evidence="1" id="KW-0472">Membrane</keyword>
<feature type="transmembrane region" description="Helical" evidence="1">
    <location>
        <begin position="20"/>
        <end position="42"/>
    </location>
</feature>
<dbReference type="EMBL" id="BMAR01000001">
    <property type="protein sequence ID" value="GFR40747.1"/>
    <property type="molecule type" value="Genomic_DNA"/>
</dbReference>
<reference evidence="2 3" key="1">
    <citation type="journal article" date="2021" name="Sci. Rep.">
        <title>Genome sequencing of the multicellular alga Astrephomene provides insights into convergent evolution of germ-soma differentiation.</title>
        <authorList>
            <person name="Yamashita S."/>
            <person name="Yamamoto K."/>
            <person name="Matsuzaki R."/>
            <person name="Suzuki S."/>
            <person name="Yamaguchi H."/>
            <person name="Hirooka S."/>
            <person name="Minakuchi Y."/>
            <person name="Miyagishima S."/>
            <person name="Kawachi M."/>
            <person name="Toyoda A."/>
            <person name="Nozaki H."/>
        </authorList>
    </citation>
    <scope>NUCLEOTIDE SEQUENCE [LARGE SCALE GENOMIC DNA]</scope>
    <source>
        <strain evidence="2 3">NIES-4017</strain>
    </source>
</reference>
<feature type="transmembrane region" description="Helical" evidence="1">
    <location>
        <begin position="148"/>
        <end position="166"/>
    </location>
</feature>
<feature type="transmembrane region" description="Helical" evidence="1">
    <location>
        <begin position="113"/>
        <end position="136"/>
    </location>
</feature>
<protein>
    <submittedName>
        <fullName evidence="2">Uncharacterized protein</fullName>
    </submittedName>
</protein>
<keyword evidence="1" id="KW-0812">Transmembrane</keyword>
<evidence type="ECO:0000256" key="1">
    <source>
        <dbReference type="SAM" id="Phobius"/>
    </source>
</evidence>
<sequence length="202" mass="22179">MRPARPPSATHPEALTWKLIGALVWHAACIGVANTCFASFVLPPSLGSLVRPAGVLAHIFLYGLQAAALVGHRSVLSSNEFEPVTSTKLGIHGRTWISLFLTRVVARGRTWNHLLATATFFGANVLSAVAYASVYARLKLGPQALSAWSLWFGVLLGMFYSCSYLIRGYDVLGYPVLQRHRWFRLKERIPSAVLTALWTTSV</sequence>